<dbReference type="InterPro" id="IPR051401">
    <property type="entry name" value="GtrA_CellWall_Glycosyl"/>
</dbReference>
<comment type="similarity">
    <text evidence="2">Belongs to the GtrA family.</text>
</comment>
<keyword evidence="3 6" id="KW-0812">Transmembrane</keyword>
<dbReference type="GO" id="GO:0005886">
    <property type="term" value="C:plasma membrane"/>
    <property type="evidence" value="ECO:0007669"/>
    <property type="project" value="TreeGrafter"/>
</dbReference>
<evidence type="ECO:0000313" key="9">
    <source>
        <dbReference type="Proteomes" id="UP000076567"/>
    </source>
</evidence>
<dbReference type="OrthoDB" id="9812049at2"/>
<feature type="transmembrane region" description="Helical" evidence="6">
    <location>
        <begin position="33"/>
        <end position="55"/>
    </location>
</feature>
<dbReference type="PANTHER" id="PTHR38459">
    <property type="entry name" value="PROPHAGE BACTOPRENOL-LINKED GLUCOSE TRANSLOCASE HOMOLOG"/>
    <property type="match status" value="1"/>
</dbReference>
<organism evidence="8 9">
    <name type="scientific">Fictibacillus phosphorivorans</name>
    <dbReference type="NCBI Taxonomy" id="1221500"/>
    <lineage>
        <taxon>Bacteria</taxon>
        <taxon>Bacillati</taxon>
        <taxon>Bacillota</taxon>
        <taxon>Bacilli</taxon>
        <taxon>Bacillales</taxon>
        <taxon>Fictibacillaceae</taxon>
        <taxon>Fictibacillus</taxon>
    </lineage>
</organism>
<dbReference type="InterPro" id="IPR007267">
    <property type="entry name" value="GtrA_DPMS_TM"/>
</dbReference>
<keyword evidence="5 6" id="KW-0472">Membrane</keyword>
<evidence type="ECO:0000256" key="3">
    <source>
        <dbReference type="ARBA" id="ARBA00022692"/>
    </source>
</evidence>
<evidence type="ECO:0000259" key="7">
    <source>
        <dbReference type="Pfam" id="PF04138"/>
    </source>
</evidence>
<feature type="transmembrane region" description="Helical" evidence="6">
    <location>
        <begin position="67"/>
        <end position="88"/>
    </location>
</feature>
<dbReference type="PANTHER" id="PTHR38459:SF1">
    <property type="entry name" value="PROPHAGE BACTOPRENOL-LINKED GLUCOSE TRANSLOCASE HOMOLOG"/>
    <property type="match status" value="1"/>
</dbReference>
<dbReference type="Pfam" id="PF04138">
    <property type="entry name" value="GtrA_DPMS_TM"/>
    <property type="match status" value="1"/>
</dbReference>
<evidence type="ECO:0000256" key="6">
    <source>
        <dbReference type="SAM" id="Phobius"/>
    </source>
</evidence>
<protein>
    <submittedName>
        <fullName evidence="8">Sugar translocase</fullName>
    </submittedName>
</protein>
<evidence type="ECO:0000256" key="4">
    <source>
        <dbReference type="ARBA" id="ARBA00022989"/>
    </source>
</evidence>
<keyword evidence="4 6" id="KW-1133">Transmembrane helix</keyword>
<dbReference type="Proteomes" id="UP000076567">
    <property type="component" value="Unassembled WGS sequence"/>
</dbReference>
<evidence type="ECO:0000256" key="5">
    <source>
        <dbReference type="ARBA" id="ARBA00023136"/>
    </source>
</evidence>
<feature type="transmembrane region" description="Helical" evidence="6">
    <location>
        <begin position="94"/>
        <end position="115"/>
    </location>
</feature>
<accession>A0A165N033</accession>
<comment type="caution">
    <text evidence="8">The sequence shown here is derived from an EMBL/GenBank/DDBJ whole genome shotgun (WGS) entry which is preliminary data.</text>
</comment>
<dbReference type="RefSeq" id="WP_066245128.1">
    <property type="nucleotide sequence ID" value="NZ_LRFC01000038.1"/>
</dbReference>
<proteinExistence type="inferred from homology"/>
<evidence type="ECO:0000256" key="2">
    <source>
        <dbReference type="ARBA" id="ARBA00009399"/>
    </source>
</evidence>
<keyword evidence="9" id="KW-1185">Reference proteome</keyword>
<name>A0A165N033_9BACL</name>
<comment type="subcellular location">
    <subcellularLocation>
        <location evidence="1">Membrane</location>
        <topology evidence="1">Multi-pass membrane protein</topology>
    </subcellularLocation>
</comment>
<sequence length="128" mass="14315">MKTFLKFGTVGVLNTGITIISYIFLVYLGVNYLLANVMAYGLGVLNSYYWNLSWVFKASQETAKQYVFLKFVLVNLLTLGITTGILYICVQHLHINAIIAQVVATGVGLVFNFSLNKKWTFTNKKSSS</sequence>
<dbReference type="EMBL" id="LRFC01000038">
    <property type="protein sequence ID" value="KZE64100.1"/>
    <property type="molecule type" value="Genomic_DNA"/>
</dbReference>
<feature type="domain" description="GtrA/DPMS transmembrane" evidence="7">
    <location>
        <begin position="6"/>
        <end position="121"/>
    </location>
</feature>
<feature type="transmembrane region" description="Helical" evidence="6">
    <location>
        <begin position="7"/>
        <end position="27"/>
    </location>
</feature>
<dbReference type="GO" id="GO:0000271">
    <property type="term" value="P:polysaccharide biosynthetic process"/>
    <property type="evidence" value="ECO:0007669"/>
    <property type="project" value="InterPro"/>
</dbReference>
<gene>
    <name evidence="8" type="ORF">AWM68_13420</name>
</gene>
<dbReference type="AlphaFoldDB" id="A0A165N033"/>
<reference evidence="9" key="1">
    <citation type="submission" date="2016-01" db="EMBL/GenBank/DDBJ databases">
        <title>Draft genome of Chromobacterium sp. F49.</title>
        <authorList>
            <person name="Hong K.W."/>
        </authorList>
    </citation>
    <scope>NUCLEOTIDE SEQUENCE [LARGE SCALE GENOMIC DNA]</scope>
    <source>
        <strain evidence="9">P7IIIA</strain>
    </source>
</reference>
<evidence type="ECO:0000256" key="1">
    <source>
        <dbReference type="ARBA" id="ARBA00004141"/>
    </source>
</evidence>
<evidence type="ECO:0000313" key="8">
    <source>
        <dbReference type="EMBL" id="KZE64100.1"/>
    </source>
</evidence>